<dbReference type="Proteomes" id="UP000823388">
    <property type="component" value="Chromosome 6K"/>
</dbReference>
<name>A0A8T0RCL9_PANVG</name>
<sequence>MEANTSEQQPQNPSETTNPPAPLDVLPDDDERLYPELVNSVARFEETDDEEEEENINMAVNRDDDDDMPIIGRLMKAVYFHQWSLYGMHLLPTVLRMNMIMKLIRVSQKG</sequence>
<evidence type="ECO:0000256" key="1">
    <source>
        <dbReference type="SAM" id="MobiDB-lite"/>
    </source>
</evidence>
<protein>
    <submittedName>
        <fullName evidence="2">Uncharacterized protein</fullName>
    </submittedName>
</protein>
<gene>
    <name evidence="2" type="ORF">PVAP13_6KG228406</name>
</gene>
<dbReference type="EMBL" id="CM029047">
    <property type="protein sequence ID" value="KAG2583601.1"/>
    <property type="molecule type" value="Genomic_DNA"/>
</dbReference>
<evidence type="ECO:0000313" key="3">
    <source>
        <dbReference type="Proteomes" id="UP000823388"/>
    </source>
</evidence>
<keyword evidence="3" id="KW-1185">Reference proteome</keyword>
<comment type="caution">
    <text evidence="2">The sequence shown here is derived from an EMBL/GenBank/DDBJ whole genome shotgun (WGS) entry which is preliminary data.</text>
</comment>
<dbReference type="AlphaFoldDB" id="A0A8T0RCL9"/>
<proteinExistence type="predicted"/>
<feature type="compositionally biased region" description="Polar residues" evidence="1">
    <location>
        <begin position="1"/>
        <end position="18"/>
    </location>
</feature>
<organism evidence="2 3">
    <name type="scientific">Panicum virgatum</name>
    <name type="common">Blackwell switchgrass</name>
    <dbReference type="NCBI Taxonomy" id="38727"/>
    <lineage>
        <taxon>Eukaryota</taxon>
        <taxon>Viridiplantae</taxon>
        <taxon>Streptophyta</taxon>
        <taxon>Embryophyta</taxon>
        <taxon>Tracheophyta</taxon>
        <taxon>Spermatophyta</taxon>
        <taxon>Magnoliopsida</taxon>
        <taxon>Liliopsida</taxon>
        <taxon>Poales</taxon>
        <taxon>Poaceae</taxon>
        <taxon>PACMAD clade</taxon>
        <taxon>Panicoideae</taxon>
        <taxon>Panicodae</taxon>
        <taxon>Paniceae</taxon>
        <taxon>Panicinae</taxon>
        <taxon>Panicum</taxon>
        <taxon>Panicum sect. Hiantes</taxon>
    </lineage>
</organism>
<feature type="region of interest" description="Disordered" evidence="1">
    <location>
        <begin position="1"/>
        <end position="27"/>
    </location>
</feature>
<reference evidence="2" key="1">
    <citation type="submission" date="2020-05" db="EMBL/GenBank/DDBJ databases">
        <title>WGS assembly of Panicum virgatum.</title>
        <authorList>
            <person name="Lovell J.T."/>
            <person name="Jenkins J."/>
            <person name="Shu S."/>
            <person name="Juenger T.E."/>
            <person name="Schmutz J."/>
        </authorList>
    </citation>
    <scope>NUCLEOTIDE SEQUENCE</scope>
    <source>
        <strain evidence="2">AP13</strain>
    </source>
</reference>
<accession>A0A8T0RCL9</accession>
<evidence type="ECO:0000313" key="2">
    <source>
        <dbReference type="EMBL" id="KAG2583601.1"/>
    </source>
</evidence>